<reference evidence="1" key="5">
    <citation type="journal article" date="2001" name="Nature">
        <title>Functional annotation of a full-length mouse cDNA collection.</title>
        <authorList>
            <consortium name="The RIKEN Genome Exploration Research Group Phase II Team and the FANTOM Consortium"/>
        </authorList>
    </citation>
    <scope>NUCLEOTIDE SEQUENCE</scope>
    <source>
        <strain evidence="1">C57BL/6J</strain>
        <tissue evidence="1">Testis</tissue>
    </source>
</reference>
<reference evidence="1" key="2">
    <citation type="journal article" date="2000" name="Genome Res.">
        <title>Normalization and subtraction of cap-trapper-selected cDNAs to prepare full-length cDNA libraries for rapid discovery of new genes.</title>
        <authorList>
            <person name="Carninci P."/>
            <person name="Shibata Y."/>
            <person name="Hayatsu N."/>
            <person name="Sugahara Y."/>
            <person name="Shibata K."/>
            <person name="Itoh M."/>
            <person name="Konno H."/>
            <person name="Okazaki Y."/>
            <person name="Muramatsu M."/>
            <person name="Hayashizaki Y."/>
        </authorList>
    </citation>
    <scope>NUCLEOTIDE SEQUENCE</scope>
    <source>
        <strain evidence="1">C57BL/6J</strain>
        <tissue evidence="1">Testis</tissue>
    </source>
</reference>
<reference evidence="1" key="1">
    <citation type="journal article" date="1999" name="Methods Enzymol.">
        <title>High-efficiency full-length cDNA cloning.</title>
        <authorList>
            <person name="Carninci P."/>
            <person name="Hayashizaki Y."/>
        </authorList>
    </citation>
    <scope>NUCLEOTIDE SEQUENCE</scope>
    <source>
        <strain evidence="1">C57BL/6J</strain>
        <tissue evidence="1">Testis</tissue>
    </source>
</reference>
<accession>Q8C1R7</accession>
<sequence length="112" mass="11525">MSPGLCTSCALGPNWMEKVALPAASASASASAAYCRLSRAGCSTLPTPSLTVPLRGGRGPRTSSACLRSAFSRSYCVSSCSLSSRRSSSSTSCSWFSLSTESRFSSTFTTAA</sequence>
<dbReference type="AlphaFoldDB" id="Q8C1R7"/>
<proteinExistence type="evidence at transcript level"/>
<reference evidence="1" key="4">
    <citation type="submission" date="2000-07" db="EMBL/GenBank/DDBJ databases">
        <authorList>
            <person name="Adachi J."/>
            <person name="Aizawa K."/>
            <person name="Akahira S."/>
            <person name="Akimura T."/>
            <person name="Arai A."/>
            <person name="Aono H."/>
            <person name="Arakawa T."/>
            <person name="Bono H."/>
            <person name="Carninci P."/>
            <person name="Fukuda S."/>
            <person name="Fukunishi Y."/>
            <person name="Furuno M."/>
            <person name="Hanagaki T."/>
            <person name="Hara A."/>
            <person name="Hayatsu N."/>
            <person name="Hiramoto K."/>
            <person name="Hiraoka T."/>
            <person name="Hori F."/>
            <person name="Imotani K."/>
            <person name="Ishii Y."/>
            <person name="Itoh M."/>
            <person name="Izawa M."/>
            <person name="Kasukawa T."/>
            <person name="Kato H."/>
            <person name="Kawai J."/>
            <person name="Kojima Y."/>
            <person name="Konno H."/>
            <person name="Kouda M."/>
            <person name="Koya S."/>
            <person name="Kurihara C."/>
            <person name="Matsuyama T."/>
            <person name="Miyazaki A."/>
            <person name="Nishi K."/>
            <person name="Nomura K."/>
            <person name="Numazaki R."/>
            <person name="Ohno M."/>
            <person name="Okazaki Y."/>
            <person name="Okido T."/>
            <person name="Owa C."/>
            <person name="Saito H."/>
            <person name="Saito R."/>
            <person name="Sakai C."/>
            <person name="Sakai K."/>
            <person name="Sano H."/>
            <person name="Sasaki D."/>
            <person name="Shibata K."/>
            <person name="Shibata Y."/>
            <person name="Shinagawa A."/>
            <person name="Shiraki T."/>
            <person name="Sogabe Y."/>
            <person name="Suzuki H."/>
            <person name="Tagami M."/>
            <person name="Tagawa A."/>
            <person name="Takahashi F."/>
            <person name="Tanaka T."/>
            <person name="Tejima Y."/>
            <person name="Toya T."/>
            <person name="Yamamura T."/>
            <person name="Yasunishi A."/>
            <person name="Yoshida K."/>
            <person name="Yoshino M."/>
            <person name="Muramatsu M."/>
            <person name="Hayashizaki Y."/>
        </authorList>
    </citation>
    <scope>NUCLEOTIDE SEQUENCE</scope>
    <source>
        <strain evidence="1">C57BL/6J</strain>
        <tissue evidence="1">Testis</tissue>
    </source>
</reference>
<name>Q8C1R7_MOUSE</name>
<reference evidence="1" key="8">
    <citation type="journal article" date="2005" name="Science">
        <title>Antisense Transcription in the Mammalian Transcriptome.</title>
        <authorList>
            <consortium name="RIKEN Genome Exploration Research Group and Genome Science Group (Genome Network Project Core Group) and the FANTOM Consortium"/>
        </authorList>
    </citation>
    <scope>NUCLEOTIDE SEQUENCE</scope>
    <source>
        <strain evidence="1">C57BL/6J</strain>
        <tissue evidence="1">Testis</tissue>
    </source>
</reference>
<reference evidence="1" key="7">
    <citation type="journal article" date="2005" name="Science">
        <title>The Transcriptional Landscape of the Mammalian Genome.</title>
        <authorList>
            <consortium name="The FANTOM Consortium"/>
            <consortium name="Riken Genome Exploration Research Group and Genome Science Group (Genome Network Project Core Group)"/>
        </authorList>
    </citation>
    <scope>NUCLEOTIDE SEQUENCE</scope>
    <source>
        <strain evidence="1">C57BL/6J</strain>
        <tissue evidence="1">Testis</tissue>
    </source>
</reference>
<evidence type="ECO:0000313" key="1">
    <source>
        <dbReference type="EMBL" id="BAC25126.1"/>
    </source>
</evidence>
<organism evidence="1">
    <name type="scientific">Mus musculus</name>
    <name type="common">Mouse</name>
    <dbReference type="NCBI Taxonomy" id="10090"/>
    <lineage>
        <taxon>Eukaryota</taxon>
        <taxon>Metazoa</taxon>
        <taxon>Chordata</taxon>
        <taxon>Craniata</taxon>
        <taxon>Vertebrata</taxon>
        <taxon>Euteleostomi</taxon>
        <taxon>Mammalia</taxon>
        <taxon>Eutheria</taxon>
        <taxon>Euarchontoglires</taxon>
        <taxon>Glires</taxon>
        <taxon>Rodentia</taxon>
        <taxon>Myomorpha</taxon>
        <taxon>Muroidea</taxon>
        <taxon>Muridae</taxon>
        <taxon>Murinae</taxon>
        <taxon>Mus</taxon>
        <taxon>Mus</taxon>
    </lineage>
</organism>
<reference evidence="1" key="6">
    <citation type="journal article" date="2002" name="Nature">
        <title>Analysis of the mouse transcriptome based on functional annotation of 60,770 full-length cDNAs.</title>
        <authorList>
            <consortium name="The FANTOM Consortium and the RIKEN Genome Exploration Research Group Phase I and II Team"/>
        </authorList>
    </citation>
    <scope>NUCLEOTIDE SEQUENCE</scope>
    <source>
        <strain evidence="1">C57BL/6J</strain>
        <tissue evidence="1">Testis</tissue>
    </source>
</reference>
<dbReference type="EMBL" id="AK005803">
    <property type="protein sequence ID" value="BAC25126.1"/>
    <property type="molecule type" value="mRNA"/>
</dbReference>
<reference evidence="1" key="3">
    <citation type="journal article" date="2000" name="Genome Res.">
        <title>RIKEN integrated sequence analysis (RISA) system--384-format sequencing pipeline with 384 multicapillary sequencer.</title>
        <authorList>
            <person name="Shibata K."/>
            <person name="Itoh M."/>
            <person name="Aizawa K."/>
            <person name="Nagaoka S."/>
            <person name="Sasaki N."/>
            <person name="Carninci P."/>
            <person name="Konno H."/>
            <person name="Akiyama J."/>
            <person name="Nishi K."/>
            <person name="Kitsunai T."/>
            <person name="Tashiro H."/>
            <person name="Itoh M."/>
            <person name="Sumi N."/>
            <person name="Ishii Y."/>
            <person name="Nakamura S."/>
            <person name="Hazama M."/>
            <person name="Nishine T."/>
            <person name="Harada A."/>
            <person name="Yamamoto R."/>
            <person name="Matsumoto H."/>
            <person name="Sakaguchi S."/>
            <person name="Ikegami T."/>
            <person name="Kashiwagi K."/>
            <person name="Fujiwake S."/>
            <person name="Inoue K."/>
            <person name="Togawa Y."/>
            <person name="Izawa M."/>
            <person name="Ohara E."/>
            <person name="Watahiki M."/>
            <person name="Yoneda Y."/>
            <person name="Ishikawa T."/>
            <person name="Ozawa K."/>
            <person name="Tanaka T."/>
            <person name="Matsuura S."/>
            <person name="Kawai J."/>
            <person name="Okazaki Y."/>
            <person name="Muramatsu M."/>
            <person name="Inoue Y."/>
            <person name="Kira A."/>
            <person name="Hayashizaki Y."/>
        </authorList>
    </citation>
    <scope>NUCLEOTIDE SEQUENCE</scope>
    <source>
        <strain evidence="1">C57BL/6J</strain>
        <tissue evidence="1">Testis</tissue>
    </source>
</reference>
<protein>
    <submittedName>
        <fullName evidence="1">Uncharacterized protein</fullName>
    </submittedName>
</protein>